<dbReference type="OrthoDB" id="2207099at2759"/>
<accession>A0A168LVH5</accession>
<dbReference type="Proteomes" id="UP000078561">
    <property type="component" value="Unassembled WGS sequence"/>
</dbReference>
<feature type="domain" description="Subtilisin inhibitor" evidence="3">
    <location>
        <begin position="71"/>
        <end position="143"/>
    </location>
</feature>
<proteinExistence type="predicted"/>
<feature type="signal peptide" evidence="2">
    <location>
        <begin position="1"/>
        <end position="19"/>
    </location>
</feature>
<dbReference type="EMBL" id="LT551814">
    <property type="protein sequence ID" value="SAL97575.1"/>
    <property type="molecule type" value="Genomic_DNA"/>
</dbReference>
<dbReference type="InterPro" id="IPR036819">
    <property type="entry name" value="Subtilisin_inhibitor-like_sf"/>
</dbReference>
<gene>
    <name evidence="4" type="primary">ABSGL_03073.1 scaffold 4127</name>
</gene>
<dbReference type="SUPFAM" id="SSF55399">
    <property type="entry name" value="Subtilisin inhibitor"/>
    <property type="match status" value="1"/>
</dbReference>
<organism evidence="4">
    <name type="scientific">Absidia glauca</name>
    <name type="common">Pin mould</name>
    <dbReference type="NCBI Taxonomy" id="4829"/>
    <lineage>
        <taxon>Eukaryota</taxon>
        <taxon>Fungi</taxon>
        <taxon>Fungi incertae sedis</taxon>
        <taxon>Mucoromycota</taxon>
        <taxon>Mucoromycotina</taxon>
        <taxon>Mucoromycetes</taxon>
        <taxon>Mucorales</taxon>
        <taxon>Cunninghamellaceae</taxon>
        <taxon>Absidia</taxon>
    </lineage>
</organism>
<dbReference type="GO" id="GO:0004867">
    <property type="term" value="F:serine-type endopeptidase inhibitor activity"/>
    <property type="evidence" value="ECO:0007669"/>
    <property type="project" value="InterPro"/>
</dbReference>
<dbReference type="Pfam" id="PF00720">
    <property type="entry name" value="SSI"/>
    <property type="match status" value="1"/>
</dbReference>
<comment type="subunit">
    <text evidence="1">Homodimer.</text>
</comment>
<dbReference type="AlphaFoldDB" id="A0A168LVH5"/>
<reference evidence="4" key="1">
    <citation type="submission" date="2016-04" db="EMBL/GenBank/DDBJ databases">
        <authorList>
            <person name="Evans L.H."/>
            <person name="Alamgir A."/>
            <person name="Owens N."/>
            <person name="Weber N.D."/>
            <person name="Virtaneva K."/>
            <person name="Barbian K."/>
            <person name="Babar A."/>
            <person name="Rosenke K."/>
        </authorList>
    </citation>
    <scope>NUCLEOTIDE SEQUENCE [LARGE SCALE GENOMIC DNA]</scope>
    <source>
        <strain evidence="4">CBS 101.48</strain>
    </source>
</reference>
<sequence length="166" mass="18614">MMKAVLCLVFSLLVLSVSSYSVKRSFDPVIKTATIIETKDITDPDFVIPCPVKPTEETYFLYYELHGEQLVKNTLLTCDEYTPGGTHPTPVPACEEIMAIDGDSSKLSPAHCFCPLKKYDPITVNIQGKYKGNHFKFLQTFENPCIFKCVTKPIEHFVTIGLGLEE</sequence>
<dbReference type="InterPro" id="IPR023549">
    <property type="entry name" value="Subtilisin_inhibitor"/>
</dbReference>
<feature type="chain" id="PRO_5007898792" description="Subtilisin inhibitor domain-containing protein" evidence="2">
    <location>
        <begin position="20"/>
        <end position="166"/>
    </location>
</feature>
<evidence type="ECO:0000259" key="3">
    <source>
        <dbReference type="Pfam" id="PF00720"/>
    </source>
</evidence>
<evidence type="ECO:0000313" key="4">
    <source>
        <dbReference type="EMBL" id="SAL97575.1"/>
    </source>
</evidence>
<evidence type="ECO:0000256" key="1">
    <source>
        <dbReference type="ARBA" id="ARBA00011738"/>
    </source>
</evidence>
<keyword evidence="2" id="KW-0732">Signal</keyword>
<dbReference type="PRINTS" id="PR00294">
    <property type="entry name" value="SSBTLNINHBTR"/>
</dbReference>
<protein>
    <recommendedName>
        <fullName evidence="3">Subtilisin inhibitor domain-containing protein</fullName>
    </recommendedName>
</protein>
<dbReference type="InParanoid" id="A0A168LVH5"/>
<keyword evidence="5" id="KW-1185">Reference proteome</keyword>
<name>A0A168LVH5_ABSGL</name>
<dbReference type="Gene3D" id="3.30.350.10">
    <property type="entry name" value="Subtilisin inhibitor-like"/>
    <property type="match status" value="1"/>
</dbReference>
<dbReference type="InterPro" id="IPR000691">
    <property type="entry name" value="Prot_inh_I16_SSI"/>
</dbReference>
<evidence type="ECO:0000256" key="2">
    <source>
        <dbReference type="SAM" id="SignalP"/>
    </source>
</evidence>
<evidence type="ECO:0000313" key="5">
    <source>
        <dbReference type="Proteomes" id="UP000078561"/>
    </source>
</evidence>